<evidence type="ECO:0000313" key="1">
    <source>
        <dbReference type="EMBL" id="KAJ3537387.1"/>
    </source>
</evidence>
<protein>
    <submittedName>
        <fullName evidence="1">Uncharacterized protein</fullName>
    </submittedName>
</protein>
<keyword evidence="2" id="KW-1185">Reference proteome</keyword>
<reference evidence="1" key="1">
    <citation type="submission" date="2022-08" db="EMBL/GenBank/DDBJ databases">
        <title>Genome Sequence of Fusarium decemcellulare.</title>
        <authorList>
            <person name="Buettner E."/>
        </authorList>
    </citation>
    <scope>NUCLEOTIDE SEQUENCE</scope>
    <source>
        <strain evidence="1">Babe19</strain>
    </source>
</reference>
<organism evidence="1 2">
    <name type="scientific">Fusarium decemcellulare</name>
    <dbReference type="NCBI Taxonomy" id="57161"/>
    <lineage>
        <taxon>Eukaryota</taxon>
        <taxon>Fungi</taxon>
        <taxon>Dikarya</taxon>
        <taxon>Ascomycota</taxon>
        <taxon>Pezizomycotina</taxon>
        <taxon>Sordariomycetes</taxon>
        <taxon>Hypocreomycetidae</taxon>
        <taxon>Hypocreales</taxon>
        <taxon>Nectriaceae</taxon>
        <taxon>Fusarium</taxon>
        <taxon>Fusarium decemcellulare species complex</taxon>
    </lineage>
</organism>
<dbReference type="Proteomes" id="UP001148629">
    <property type="component" value="Unassembled WGS sequence"/>
</dbReference>
<comment type="caution">
    <text evidence="1">The sequence shown here is derived from an EMBL/GenBank/DDBJ whole genome shotgun (WGS) entry which is preliminary data.</text>
</comment>
<accession>A0ACC1SDU5</accession>
<dbReference type="EMBL" id="JANRMS010000582">
    <property type="protein sequence ID" value="KAJ3537387.1"/>
    <property type="molecule type" value="Genomic_DNA"/>
</dbReference>
<name>A0ACC1SDU5_9HYPO</name>
<sequence>MKFSAALLFLIPLAAAGPAKQSAEVLPDLSSAGEDGFELSSKGGAMELAAVSAAAPRSAADTSAARTLLATAAPDDATDKRINNLVANIPSTVDAALDDLDEQSKDMIETLSLGPFSVLKLDEETPQGQKDSSEAPPDPRPQGRTPQLESQEHRSDNTINDNAQAPNDFLQWSDLFNWDLNPSVEFLDPVYLGDGLGVGGWSWQLGDPVLSALEATTASSLISALTAASPSPDHTELAPAIDLLADAPVLLKHFEDTVMHQMSSLPVNEKSPWTILHIPTAIVTLSQLTVFGMDQSKIRHANLSNLFGLLAVASYHLSSNPLDPAHLGRPENHWTNVHQATYRTAKKHLDLCIEHETQGPKKAKYKEQLMAMNATLTTADISNNTADFGHYIVELEKIIRYRGLAKRTLSRRARLLHHIYAWVRIVSETTRMHSGESVGRPEPYNHNSSDGCISSANTQNLGSAVPRTNNLPVVTLDDFFRLEPRPSVSHRGLENHDIHLESSGEDDKIYMQVYGIPETWLRLLSQTTRLANVMDLQESRGSDAHADSPSALQLRADQLERAIFSFTTKYQASPPKADANSTGAHAHMLRALCSALVIYFYRRIRHVSPMILQSNINDVIQALKGFDQALEKQGVKGPGTPWPAFIAGCESISESQRAQIMTWIDAAILKCGFGHHKTAKRVMAEAKAWGWLLGWKCVEICDVG</sequence>
<gene>
    <name evidence="1" type="ORF">NM208_g6335</name>
</gene>
<evidence type="ECO:0000313" key="2">
    <source>
        <dbReference type="Proteomes" id="UP001148629"/>
    </source>
</evidence>
<proteinExistence type="predicted"/>